<evidence type="ECO:0000259" key="4">
    <source>
        <dbReference type="Pfam" id="PF24883"/>
    </source>
</evidence>
<dbReference type="InterPro" id="IPR020472">
    <property type="entry name" value="WD40_PAC1"/>
</dbReference>
<dbReference type="InterPro" id="IPR015943">
    <property type="entry name" value="WD40/YVTN_repeat-like_dom_sf"/>
</dbReference>
<dbReference type="PROSITE" id="PS50294">
    <property type="entry name" value="WD_REPEATS_REGION"/>
    <property type="match status" value="3"/>
</dbReference>
<dbReference type="Pfam" id="PF24883">
    <property type="entry name" value="NPHP3_N"/>
    <property type="match status" value="1"/>
</dbReference>
<dbReference type="InterPro" id="IPR027417">
    <property type="entry name" value="P-loop_NTPase"/>
</dbReference>
<feature type="repeat" description="WD" evidence="3">
    <location>
        <begin position="799"/>
        <end position="840"/>
    </location>
</feature>
<evidence type="ECO:0000256" key="1">
    <source>
        <dbReference type="ARBA" id="ARBA00022574"/>
    </source>
</evidence>
<dbReference type="SUPFAM" id="SSF52540">
    <property type="entry name" value="P-loop containing nucleoside triphosphate hydrolases"/>
    <property type="match status" value="1"/>
</dbReference>
<dbReference type="CDD" id="cd00200">
    <property type="entry name" value="WD40"/>
    <property type="match status" value="1"/>
</dbReference>
<dbReference type="Pfam" id="PF00400">
    <property type="entry name" value="WD40"/>
    <property type="match status" value="3"/>
</dbReference>
<evidence type="ECO:0000313" key="5">
    <source>
        <dbReference type="EMBL" id="GAT47712.1"/>
    </source>
</evidence>
<dbReference type="InterPro" id="IPR059179">
    <property type="entry name" value="MLKL-like_MCAfunc"/>
</dbReference>
<name>A0ABQ0L9S3_MYCCL</name>
<organism evidence="5 6">
    <name type="scientific">Mycena chlorophos</name>
    <name type="common">Agaric fungus</name>
    <name type="synonym">Agaricus chlorophos</name>
    <dbReference type="NCBI Taxonomy" id="658473"/>
    <lineage>
        <taxon>Eukaryota</taxon>
        <taxon>Fungi</taxon>
        <taxon>Dikarya</taxon>
        <taxon>Basidiomycota</taxon>
        <taxon>Agaricomycotina</taxon>
        <taxon>Agaricomycetes</taxon>
        <taxon>Agaricomycetidae</taxon>
        <taxon>Agaricales</taxon>
        <taxon>Marasmiineae</taxon>
        <taxon>Mycenaceae</taxon>
        <taxon>Mycena</taxon>
    </lineage>
</organism>
<dbReference type="SMART" id="SM00320">
    <property type="entry name" value="WD40"/>
    <property type="match status" value="3"/>
</dbReference>
<keyword evidence="1 3" id="KW-0853">WD repeat</keyword>
<gene>
    <name evidence="5" type="ORF">MCHLO_05160</name>
</gene>
<dbReference type="InterPro" id="IPR036322">
    <property type="entry name" value="WD40_repeat_dom_sf"/>
</dbReference>
<dbReference type="PROSITE" id="PS00678">
    <property type="entry name" value="WD_REPEATS_1"/>
    <property type="match status" value="2"/>
</dbReference>
<reference evidence="5" key="1">
    <citation type="submission" date="2014-09" db="EMBL/GenBank/DDBJ databases">
        <title>Genome sequence of the luminous mushroom Mycena chlorophos for searching fungal bioluminescence genes.</title>
        <authorList>
            <person name="Tanaka Y."/>
            <person name="Kasuga D."/>
            <person name="Oba Y."/>
            <person name="Hase S."/>
            <person name="Sato K."/>
            <person name="Oba Y."/>
            <person name="Sakakibara Y."/>
        </authorList>
    </citation>
    <scope>NUCLEOTIDE SEQUENCE</scope>
</reference>
<dbReference type="PANTHER" id="PTHR22847:SF637">
    <property type="entry name" value="WD REPEAT DOMAIN 5B"/>
    <property type="match status" value="1"/>
</dbReference>
<dbReference type="PROSITE" id="PS50082">
    <property type="entry name" value="WD_REPEATS_2"/>
    <property type="match status" value="3"/>
</dbReference>
<evidence type="ECO:0000256" key="3">
    <source>
        <dbReference type="PROSITE-ProRule" id="PRU00221"/>
    </source>
</evidence>
<feature type="domain" description="Nephrocystin 3-like N-terminal" evidence="4">
    <location>
        <begin position="208"/>
        <end position="350"/>
    </location>
</feature>
<protein>
    <recommendedName>
        <fullName evidence="4">Nephrocystin 3-like N-terminal domain-containing protein</fullName>
    </recommendedName>
</protein>
<keyword evidence="2" id="KW-0677">Repeat</keyword>
<keyword evidence="6" id="KW-1185">Reference proteome</keyword>
<dbReference type="Proteomes" id="UP000815677">
    <property type="component" value="Unassembled WGS sequence"/>
</dbReference>
<dbReference type="PRINTS" id="PR00320">
    <property type="entry name" value="GPROTEINBRPT"/>
</dbReference>
<evidence type="ECO:0000313" key="6">
    <source>
        <dbReference type="Proteomes" id="UP000815677"/>
    </source>
</evidence>
<dbReference type="InterPro" id="IPR056884">
    <property type="entry name" value="NPHP3-like_N"/>
</dbReference>
<sequence>MSSAAAATQTRSDSTQLREQLIPVIGLVKDIAELVPTAGPYVGLALGAIKGLLEQVGTVKSNKEDLPKLKQQIEKVINLSLNGIEGDLRNRLEHLQSNIHPCLLKCDNLLDLSEKKRHFWKAKAIEKDIQTMRSDITQHIQSFMLSHNISLYQLIDTMKKDAEQDRLKDKQDAILQKLDKNVVNAGYNAEGTPDLCLEGTRVNIMDNIGSGKSTIAKTIATGLAMGKWNTCTLAASFFFSNKSPERATHKNLPVTLAHQLVQHNPEFKAKLAEFLIQTNCKALEEASQFQFISLVVNILAQIPESGLNWVICIDALDESGKEDRGKTVVRWILENIKTIPKHIKFFLTGRPDVPQNIQYGLQQSLAQEIKLDAYNEETVKADIQKYLEVSLSGDYWSNIERKPVIIQELVARSGKLFIYAATAVRYIKGSELFHDKAAKFLLSQSGGHVDLRELYFGVMTSFIPLPPQDHSDTGADQEYSDKLKILYVLLNLKELLSLENIAILLRMDVRQLHKYLALLSAVVSVPALHKKQELVQLYHLSFREFLYAENILKQKNRGDLHCNSTLAQNCIFEKVMNVLQGKGQISYSEPKPGLQFNMARLPSSYLRNSDMNVEDLVKRHIPGYLQYGCRYWIEHAIQSNTDAARSDVYTFLKSHGIFWLEGLSLIGQVGRMTLMLEQLAQWLKMREAKDLCREFLRLINVFGRCIQESTPHLYISALAFLPQTSGIRALSSLHHSRSFTLVKGLDRQWPQMILELRGHSETVTSVAFSPDGTHIASCSGDHTVRIWDAATGEALGSPLKGHGDWVTSVAFSPDETRIASGSYDCTVRIWDAATGEALGSPLEGHGALVTSVAFSPDGTHIASGSHDHTVQTWDAATHNDNQAHVCILFFSFQSKFSNFSFCSAEPQSIVSPLVDGSSPPTDHSSFGCLQPIVLDFALLKLPKSWDQKIF</sequence>
<proteinExistence type="predicted"/>
<evidence type="ECO:0000256" key="2">
    <source>
        <dbReference type="ARBA" id="ARBA00022737"/>
    </source>
</evidence>
<accession>A0ABQ0L9S3</accession>
<feature type="repeat" description="WD" evidence="3">
    <location>
        <begin position="842"/>
        <end position="883"/>
    </location>
</feature>
<dbReference type="EMBL" id="DF843908">
    <property type="protein sequence ID" value="GAT47712.1"/>
    <property type="molecule type" value="Genomic_DNA"/>
</dbReference>
<dbReference type="CDD" id="cd21037">
    <property type="entry name" value="MLKL_NTD"/>
    <property type="match status" value="1"/>
</dbReference>
<dbReference type="InterPro" id="IPR019775">
    <property type="entry name" value="WD40_repeat_CS"/>
</dbReference>
<dbReference type="InterPro" id="IPR001680">
    <property type="entry name" value="WD40_rpt"/>
</dbReference>
<dbReference type="PANTHER" id="PTHR22847">
    <property type="entry name" value="WD40 REPEAT PROTEIN"/>
    <property type="match status" value="1"/>
</dbReference>
<dbReference type="Gene3D" id="2.130.10.10">
    <property type="entry name" value="YVTN repeat-like/Quinoprotein amine dehydrogenase"/>
    <property type="match status" value="2"/>
</dbReference>
<dbReference type="SUPFAM" id="SSF50978">
    <property type="entry name" value="WD40 repeat-like"/>
    <property type="match status" value="1"/>
</dbReference>
<dbReference type="Gene3D" id="3.40.50.300">
    <property type="entry name" value="P-loop containing nucleotide triphosphate hydrolases"/>
    <property type="match status" value="1"/>
</dbReference>
<feature type="repeat" description="WD" evidence="3">
    <location>
        <begin position="756"/>
        <end position="797"/>
    </location>
</feature>